<feature type="compositionally biased region" description="Low complexity" evidence="1">
    <location>
        <begin position="499"/>
        <end position="520"/>
    </location>
</feature>
<protein>
    <submittedName>
        <fullName evidence="2">Uncharacterized protein</fullName>
    </submittedName>
</protein>
<evidence type="ECO:0000313" key="3">
    <source>
        <dbReference type="Proteomes" id="UP000488956"/>
    </source>
</evidence>
<dbReference type="EMBL" id="QXFX01000371">
    <property type="protein sequence ID" value="KAE9118320.1"/>
    <property type="molecule type" value="Genomic_DNA"/>
</dbReference>
<feature type="compositionally biased region" description="Acidic residues" evidence="1">
    <location>
        <begin position="481"/>
        <end position="490"/>
    </location>
</feature>
<name>A0A6G0LFR1_9STRA</name>
<dbReference type="Proteomes" id="UP000488956">
    <property type="component" value="Unassembled WGS sequence"/>
</dbReference>
<dbReference type="AlphaFoldDB" id="A0A6G0LFR1"/>
<reference evidence="2 3" key="1">
    <citation type="submission" date="2018-09" db="EMBL/GenBank/DDBJ databases">
        <title>Genomic investigation of the strawberry pathogen Phytophthora fragariae indicates pathogenicity is determined by transcriptional variation in three key races.</title>
        <authorList>
            <person name="Adams T.M."/>
            <person name="Armitage A.D."/>
            <person name="Sobczyk M.K."/>
            <person name="Bates H.J."/>
            <person name="Dunwell J.M."/>
            <person name="Nellist C.F."/>
            <person name="Harrison R.J."/>
        </authorList>
    </citation>
    <scope>NUCLEOTIDE SEQUENCE [LARGE SCALE GENOMIC DNA]</scope>
    <source>
        <strain evidence="2 3">ONT-3</strain>
    </source>
</reference>
<accession>A0A6G0LFR1</accession>
<organism evidence="2 3">
    <name type="scientific">Phytophthora fragariae</name>
    <dbReference type="NCBI Taxonomy" id="53985"/>
    <lineage>
        <taxon>Eukaryota</taxon>
        <taxon>Sar</taxon>
        <taxon>Stramenopiles</taxon>
        <taxon>Oomycota</taxon>
        <taxon>Peronosporomycetes</taxon>
        <taxon>Peronosporales</taxon>
        <taxon>Peronosporaceae</taxon>
        <taxon>Phytophthora</taxon>
    </lineage>
</organism>
<proteinExistence type="predicted"/>
<sequence>MTKPRSAAPPTAEELLERLDDESKTADDDTALRAQVELWTRLRAAFAAHPLLSGIEAMDDLAMVAIAGDSATKLSLPSTAVILPSSDLQTPQDPPVHALFAPAATRSKRTNPRSMSKVRAPPAKKRRTLAKYRRSWFQLPSNAPKKIKEDLARLEDEEDEQDTTPERLAYHWRDQRAWYDPKKYPDHYLQHWRFFMQHRPTFLILALYAPTDDAGARRKLKSVACQKRLLFISYNIAEFGCYGFLGLFENGAHDHLMWMGGKAAKHSTGAKKAKSRDDATDPPQDELAQLLRHDPSHYERVIERVLYHTRVDEEGYPSIRELLEQSNALDPARPAHLRLSTNALARIALDVSTKDPPNPNRVGNRSTGPWKKLLSDITLRSVQSKLDKRLGKGKSVVTYDHKQFKASEQGEDDSDFEDDGAPVILPPTLPVTKSTRAAPKQQDHTGLTDSSDEDEESPPGRPSGEEDAPSDGSGDDKPDENASDGSDDEPDPRREVPTRRPATRAMSAPPRPPAATSRTTCLRPTTRRARTPSEDPKGRAARTFIIFLFLFLFHSRETQQNIKTHACRSQLTVPQFQYLHTVLSFILSVIT</sequence>
<feature type="region of interest" description="Disordered" evidence="1">
    <location>
        <begin position="401"/>
        <end position="537"/>
    </location>
</feature>
<gene>
    <name evidence="2" type="ORF">PF010_g8266</name>
</gene>
<evidence type="ECO:0000256" key="1">
    <source>
        <dbReference type="SAM" id="MobiDB-lite"/>
    </source>
</evidence>
<comment type="caution">
    <text evidence="2">The sequence shown here is derived from an EMBL/GenBank/DDBJ whole genome shotgun (WGS) entry which is preliminary data.</text>
</comment>
<evidence type="ECO:0000313" key="2">
    <source>
        <dbReference type="EMBL" id="KAE9118320.1"/>
    </source>
</evidence>
<feature type="compositionally biased region" description="Acidic residues" evidence="1">
    <location>
        <begin position="409"/>
        <end position="420"/>
    </location>
</feature>